<dbReference type="Gene3D" id="3.90.1150.10">
    <property type="entry name" value="Aspartate Aminotransferase, domain 1"/>
    <property type="match status" value="1"/>
</dbReference>
<feature type="site" description="Participates in the substrate recognition with KAPA and in a stacking interaction with the adenine ring of SAM" evidence="13">
    <location>
        <position position="44"/>
    </location>
</feature>
<dbReference type="EC" id="2.6.1.62" evidence="13"/>
<evidence type="ECO:0000313" key="14">
    <source>
        <dbReference type="EMBL" id="VBB42628.1"/>
    </source>
</evidence>
<dbReference type="NCBIfam" id="TIGR00508">
    <property type="entry name" value="bioA"/>
    <property type="match status" value="1"/>
</dbReference>
<keyword evidence="5 13" id="KW-0963">Cytoplasm</keyword>
<dbReference type="HAMAP" id="MF_00834">
    <property type="entry name" value="BioA"/>
    <property type="match status" value="1"/>
</dbReference>
<name>A0A653A3U6_UNCDX</name>
<feature type="modified residue" description="N6-(pyridoxal phosphate)lysine" evidence="13">
    <location>
        <position position="309"/>
    </location>
</feature>
<evidence type="ECO:0000256" key="10">
    <source>
        <dbReference type="ARBA" id="ARBA00022898"/>
    </source>
</evidence>
<evidence type="ECO:0000256" key="11">
    <source>
        <dbReference type="ARBA" id="ARBA00048449"/>
    </source>
</evidence>
<evidence type="ECO:0000256" key="3">
    <source>
        <dbReference type="ARBA" id="ARBA00005063"/>
    </source>
</evidence>
<evidence type="ECO:0000256" key="4">
    <source>
        <dbReference type="ARBA" id="ARBA00011738"/>
    </source>
</evidence>
<dbReference type="InterPro" id="IPR049704">
    <property type="entry name" value="Aminotrans_3_PPA_site"/>
</dbReference>
<dbReference type="InterPro" id="IPR005814">
    <property type="entry name" value="Aminotrans_3"/>
</dbReference>
<evidence type="ECO:0000256" key="2">
    <source>
        <dbReference type="ARBA" id="ARBA00004496"/>
    </source>
</evidence>
<evidence type="ECO:0000256" key="5">
    <source>
        <dbReference type="ARBA" id="ARBA00022490"/>
    </source>
</evidence>
<comment type="cofactor">
    <cofactor evidence="1 13">
        <name>pyridoxal 5'-phosphate</name>
        <dbReference type="ChEBI" id="CHEBI:597326"/>
    </cofactor>
</comment>
<dbReference type="SUPFAM" id="SSF53383">
    <property type="entry name" value="PLP-dependent transferases"/>
    <property type="match status" value="1"/>
</dbReference>
<comment type="subunit">
    <text evidence="4 13">Homodimer.</text>
</comment>
<dbReference type="Pfam" id="PF00202">
    <property type="entry name" value="Aminotran_3"/>
    <property type="match status" value="1"/>
</dbReference>
<accession>A0A653A3U6</accession>
<comment type="function">
    <text evidence="13">Catalyzes the transfer of the alpha-amino group from S-adenosyl-L-methionine (SAM) to 7-keto-8-aminopelargonic acid (KAPA) to form 7,8-diaminopelargonic acid (DAPA). It is the only aminotransferase known to utilize SAM as an amino donor.</text>
</comment>
<dbReference type="GO" id="GO:0009102">
    <property type="term" value="P:biotin biosynthetic process"/>
    <property type="evidence" value="ECO:0007669"/>
    <property type="project" value="UniProtKB-UniRule"/>
</dbReference>
<keyword evidence="8 13" id="KW-0949">S-adenosyl-L-methionine</keyword>
<evidence type="ECO:0000256" key="6">
    <source>
        <dbReference type="ARBA" id="ARBA00022576"/>
    </source>
</evidence>
<dbReference type="GO" id="GO:0030170">
    <property type="term" value="F:pyridoxal phosphate binding"/>
    <property type="evidence" value="ECO:0007669"/>
    <property type="project" value="UniProtKB-UniRule"/>
</dbReference>
<dbReference type="GO" id="GO:0005737">
    <property type="term" value="C:cytoplasm"/>
    <property type="evidence" value="ECO:0007669"/>
    <property type="project" value="UniProtKB-SubCell"/>
</dbReference>
<evidence type="ECO:0000256" key="1">
    <source>
        <dbReference type="ARBA" id="ARBA00001933"/>
    </source>
</evidence>
<feature type="binding site" evidence="13">
    <location>
        <position position="344"/>
    </location>
    <ligand>
        <name>substrate</name>
    </ligand>
</feature>
<feature type="binding site" evidence="13">
    <location>
        <position position="174"/>
    </location>
    <ligand>
        <name>substrate</name>
    </ligand>
</feature>
<dbReference type="CDD" id="cd00610">
    <property type="entry name" value="OAT_like"/>
    <property type="match status" value="1"/>
</dbReference>
<dbReference type="PROSITE" id="PS00600">
    <property type="entry name" value="AA_TRANSFER_CLASS_3"/>
    <property type="match status" value="1"/>
</dbReference>
<evidence type="ECO:0000256" key="8">
    <source>
        <dbReference type="ARBA" id="ARBA00022691"/>
    </source>
</evidence>
<keyword evidence="9 13" id="KW-0093">Biotin biosynthesis</keyword>
<evidence type="ECO:0000256" key="9">
    <source>
        <dbReference type="ARBA" id="ARBA00022756"/>
    </source>
</evidence>
<protein>
    <recommendedName>
        <fullName evidence="13">Adenosylmethionine-8-amino-7-oxononanoate aminotransferase</fullName>
        <ecNumber evidence="13">2.6.1.62</ecNumber>
    </recommendedName>
    <alternativeName>
        <fullName evidence="13">7,8-diamino-pelargonic acid aminotransferase</fullName>
        <shortName evidence="13">DAPA AT</shortName>
        <shortName evidence="13">DAPA aminotransferase</shortName>
    </alternativeName>
    <alternativeName>
        <fullName evidence="13">7,8-diaminononanoate synthase</fullName>
        <shortName evidence="13">DANS</shortName>
    </alternativeName>
    <alternativeName>
        <fullName evidence="13">Diaminopelargonic acid synthase</fullName>
    </alternativeName>
</protein>
<dbReference type="PIRSF" id="PIRSF000521">
    <property type="entry name" value="Transaminase_4ab_Lys_Orn"/>
    <property type="match status" value="1"/>
</dbReference>
<feature type="binding site" evidence="13">
    <location>
        <begin position="141"/>
        <end position="142"/>
    </location>
    <ligand>
        <name>pyridoxal 5'-phosphate</name>
        <dbReference type="ChEBI" id="CHEBI:597326"/>
    </ligand>
</feature>
<dbReference type="PANTHER" id="PTHR42684">
    <property type="entry name" value="ADENOSYLMETHIONINE-8-AMINO-7-OXONONANOATE AMINOTRANSFERASE"/>
    <property type="match status" value="1"/>
</dbReference>
<keyword evidence="7 13" id="KW-0808">Transferase</keyword>
<reference evidence="14" key="1">
    <citation type="submission" date="2018-07" db="EMBL/GenBank/DDBJ databases">
        <authorList>
            <consortium name="Genoscope - CEA"/>
            <person name="William W."/>
        </authorList>
    </citation>
    <scope>NUCLEOTIDE SEQUENCE</scope>
    <source>
        <strain evidence="14">IK1</strain>
    </source>
</reference>
<dbReference type="FunFam" id="3.40.640.10:FF:000078">
    <property type="entry name" value="Adenosylmethionine-8-amino-7-oxononanoate aminotransferase"/>
    <property type="match status" value="1"/>
</dbReference>
<comment type="pathway">
    <text evidence="3 13">Cofactor biosynthesis; biotin biosynthesis; 7,8-diaminononanoate from 8-amino-7-oxononanoate (SAM route): step 1/1.</text>
</comment>
<dbReference type="AlphaFoldDB" id="A0A653A3U6"/>
<feature type="binding site" evidence="13">
    <location>
        <position position="309"/>
    </location>
    <ligand>
        <name>substrate</name>
    </ligand>
</feature>
<dbReference type="EMBL" id="UPXX01000013">
    <property type="protein sequence ID" value="VBB42628.1"/>
    <property type="molecule type" value="Genomic_DNA"/>
</dbReference>
<dbReference type="InterPro" id="IPR015424">
    <property type="entry name" value="PyrdxlP-dep_Trfase"/>
</dbReference>
<keyword evidence="10 13" id="KW-0663">Pyridoxal phosphate</keyword>
<evidence type="ECO:0000256" key="12">
    <source>
        <dbReference type="ARBA" id="ARBA00060970"/>
    </source>
</evidence>
<dbReference type="InterPro" id="IPR015422">
    <property type="entry name" value="PyrdxlP-dep_Trfase_small"/>
</dbReference>
<dbReference type="InterPro" id="IPR005815">
    <property type="entry name" value="BioA"/>
</dbReference>
<proteinExistence type="inferred from homology"/>
<comment type="similarity">
    <text evidence="12 13">Belongs to the class-III pyridoxal-phosphate-dependent aminotransferase family. BioA subfamily.</text>
</comment>
<feature type="binding site" evidence="13">
    <location>
        <begin position="345"/>
        <end position="346"/>
    </location>
    <ligand>
        <name>pyridoxal 5'-phosphate</name>
        <dbReference type="ChEBI" id="CHEBI:597326"/>
    </ligand>
</feature>
<dbReference type="Gene3D" id="3.40.640.10">
    <property type="entry name" value="Type I PLP-dependent aspartate aminotransferase-like (Major domain)"/>
    <property type="match status" value="1"/>
</dbReference>
<gene>
    <name evidence="13 14" type="primary">bioA</name>
    <name evidence="14" type="ORF">TRIP_B200768</name>
</gene>
<dbReference type="InterPro" id="IPR015421">
    <property type="entry name" value="PyrdxlP-dep_Trfase_major"/>
</dbReference>
<comment type="subcellular location">
    <subcellularLocation>
        <location evidence="2 13">Cytoplasm</location>
    </subcellularLocation>
</comment>
<comment type="caution">
    <text evidence="13">Lacks conserved residue(s) required for the propagation of feature annotation.</text>
</comment>
<evidence type="ECO:0000256" key="7">
    <source>
        <dbReference type="ARBA" id="ARBA00022679"/>
    </source>
</evidence>
<comment type="catalytic activity">
    <reaction evidence="11 13">
        <text>(8S)-8-amino-7-oxononanoate + S-adenosyl-L-methionine = S-adenosyl-4-methylsulfanyl-2-oxobutanoate + (7R,8S)-7,8-diammoniononanoate</text>
        <dbReference type="Rhea" id="RHEA:16861"/>
        <dbReference type="ChEBI" id="CHEBI:16490"/>
        <dbReference type="ChEBI" id="CHEBI:59789"/>
        <dbReference type="ChEBI" id="CHEBI:149468"/>
        <dbReference type="ChEBI" id="CHEBI:149469"/>
        <dbReference type="EC" id="2.6.1.62"/>
    </reaction>
</comment>
<organism evidence="14">
    <name type="scientific">Uncultured Desulfatiglans sp</name>
    <dbReference type="NCBI Taxonomy" id="1748965"/>
    <lineage>
        <taxon>Bacteria</taxon>
        <taxon>Pseudomonadati</taxon>
        <taxon>Thermodesulfobacteriota</taxon>
        <taxon>Desulfobacteria</taxon>
        <taxon>Desulfatiglandales</taxon>
        <taxon>Desulfatiglandaceae</taxon>
        <taxon>Desulfatiglans</taxon>
        <taxon>environmental samples</taxon>
    </lineage>
</organism>
<keyword evidence="6 13" id="KW-0032">Aminotransferase</keyword>
<feature type="binding site" evidence="13">
    <location>
        <position position="439"/>
    </location>
    <ligand>
        <name>substrate</name>
    </ligand>
</feature>
<feature type="binding site" evidence="13">
    <location>
        <position position="280"/>
    </location>
    <ligand>
        <name>pyridoxal 5'-phosphate</name>
        <dbReference type="ChEBI" id="CHEBI:597326"/>
    </ligand>
</feature>
<dbReference type="PANTHER" id="PTHR42684:SF17">
    <property type="entry name" value="ADENOSYLMETHIONINE-8-AMINO-7-OXONONANOATE AMINOTRANSFERASE"/>
    <property type="match status" value="1"/>
</dbReference>
<dbReference type="UniPathway" id="UPA00078">
    <property type="reaction ID" value="UER00160"/>
</dbReference>
<evidence type="ECO:0000256" key="13">
    <source>
        <dbReference type="HAMAP-Rule" id="MF_00834"/>
    </source>
</evidence>
<sequence length="474" mass="52315">MRSARLGGGRGCSWTRKGRIMSFTYSASRDELVEYDKQHLWHPFTQMKEWTEGSPLLIARGEGNCLVDVDGKRYLDGVSSLWANVHGHGRTEINEAIASQLKDLAHSTLLGLSHPSAALLAHRLAELTPGDLRWAFYSESGSTAVEIAIKMAFQYWQNLGRKDKTRFMSLKEGYHGDTIGAVSVGGIDLFHQVYGPLLFNGIKAPCPYRYCQENDIPLERGTERLAAEIEALMKAYADETAAFILEPLVQGAGGILPFPPGLLKRIEELCRRHDVLLIADEVAVGFGRTGTMFACEQESVVPDFMCLGKGITGGYLPLAATMTTQRIYDGFWGDYQELKTFFHGHTYTGNPLACAAALASLDLFQTDKTIENLPPKIARIEAGLDRLAEGEHVGDIRQRGMMAGVELVLDRAGNTAYPVEERIGHKVCMAVREHGVILRNLGDTIVLMPLLSLTIEELDRIFDALENAIRDVCG</sequence>
<dbReference type="GO" id="GO:0004015">
    <property type="term" value="F:adenosylmethionine-8-amino-7-oxononanoate transaminase activity"/>
    <property type="evidence" value="ECO:0007669"/>
    <property type="project" value="UniProtKB-UniRule"/>
</dbReference>